<evidence type="ECO:0000313" key="3">
    <source>
        <dbReference type="Proteomes" id="UP000029108"/>
    </source>
</evidence>
<protein>
    <submittedName>
        <fullName evidence="2">Putative transcriptional regulator</fullName>
    </submittedName>
</protein>
<dbReference type="PANTHER" id="PTHR34580">
    <property type="match status" value="1"/>
</dbReference>
<dbReference type="PANTHER" id="PTHR34580:SF3">
    <property type="entry name" value="PROTEIN PAFB"/>
    <property type="match status" value="1"/>
</dbReference>
<accession>A0A087A034</accession>
<dbReference type="Proteomes" id="UP000029108">
    <property type="component" value="Unassembled WGS sequence"/>
</dbReference>
<gene>
    <name evidence="2" type="ORF">BBIA_1797</name>
</gene>
<name>A0A087A034_9BIFI</name>
<dbReference type="InterPro" id="IPR051534">
    <property type="entry name" value="CBASS_pafABC_assoc_protein"/>
</dbReference>
<dbReference type="OrthoDB" id="3235497at2"/>
<comment type="caution">
    <text evidence="2">The sequence shown here is derived from an EMBL/GenBank/DDBJ whole genome shotgun (WGS) entry which is preliminary data.</text>
</comment>
<sequence length="349" mass="40104">MEKEKAGSGAARSEVGLGILELLDEHTDREHGVTAAWLADRLGVTVKTVRGHLYALREMRPFGRRVDRIERGDLKHAESPDPRPGWYVEPVFDAAQMRLLADGAALSRSDGEYLQDLIARIYAFAGRSRQLGVRGSLPTPRHYNREFLSNIERLNDAIAHERRVRFRYCTYDVSGELVPRLGPDGKPREYTADPYDLRYKNEKYYLICHLGAYDKLSYLHVERIRDLTVDGEDHTLERTFDSFRDEHGDPIDLTAFLAERPYPSPGPAIPVRLRVEGGLEPVFDWFPDAKATRVGDDVYEVTVKATPWATIWWALQYTTSEVRITVLEPQSIRDELRRAGYILLDRYER</sequence>
<reference evidence="2 3" key="1">
    <citation type="submission" date="2014-03" db="EMBL/GenBank/DDBJ databases">
        <title>Genomics of Bifidobacteria.</title>
        <authorList>
            <person name="Ventura M."/>
            <person name="Milani C."/>
            <person name="Lugli G.A."/>
        </authorList>
    </citation>
    <scope>NUCLEOTIDE SEQUENCE [LARGE SCALE GENOMIC DNA]</scope>
    <source>
        <strain evidence="2 3">DSM 23969</strain>
    </source>
</reference>
<dbReference type="InterPro" id="IPR026881">
    <property type="entry name" value="WYL_dom"/>
</dbReference>
<dbReference type="EMBL" id="JGYN01000007">
    <property type="protein sequence ID" value="KFI52134.1"/>
    <property type="molecule type" value="Genomic_DNA"/>
</dbReference>
<dbReference type="AlphaFoldDB" id="A0A087A034"/>
<proteinExistence type="predicted"/>
<dbReference type="PROSITE" id="PS52050">
    <property type="entry name" value="WYL"/>
    <property type="match status" value="1"/>
</dbReference>
<dbReference type="eggNOG" id="COG2378">
    <property type="taxonomic scope" value="Bacteria"/>
</dbReference>
<keyword evidence="3" id="KW-1185">Reference proteome</keyword>
<organism evidence="2 3">
    <name type="scientific">Bifidobacterium biavatii DSM 23969</name>
    <dbReference type="NCBI Taxonomy" id="1437608"/>
    <lineage>
        <taxon>Bacteria</taxon>
        <taxon>Bacillati</taxon>
        <taxon>Actinomycetota</taxon>
        <taxon>Actinomycetes</taxon>
        <taxon>Bifidobacteriales</taxon>
        <taxon>Bifidobacteriaceae</taxon>
        <taxon>Bifidobacterium</taxon>
    </lineage>
</organism>
<dbReference type="STRING" id="1437608.GCA_000771645_01646"/>
<feature type="domain" description="WYL" evidence="1">
    <location>
        <begin position="150"/>
        <end position="229"/>
    </location>
</feature>
<evidence type="ECO:0000313" key="2">
    <source>
        <dbReference type="EMBL" id="KFI52134.1"/>
    </source>
</evidence>
<dbReference type="RefSeq" id="WP_033495796.1">
    <property type="nucleotide sequence ID" value="NZ_JDUU01000031.1"/>
</dbReference>
<evidence type="ECO:0000259" key="1">
    <source>
        <dbReference type="Pfam" id="PF13280"/>
    </source>
</evidence>
<dbReference type="Pfam" id="PF13280">
    <property type="entry name" value="WYL"/>
    <property type="match status" value="1"/>
</dbReference>